<dbReference type="RefSeq" id="WP_093839920.1">
    <property type="nucleotide sequence ID" value="NZ_FOLM01000010.1"/>
</dbReference>
<dbReference type="STRING" id="910347.SAMN05421773_11078"/>
<organism evidence="2 3">
    <name type="scientific">Streptomyces aidingensis</name>
    <dbReference type="NCBI Taxonomy" id="910347"/>
    <lineage>
        <taxon>Bacteria</taxon>
        <taxon>Bacillati</taxon>
        <taxon>Actinomycetota</taxon>
        <taxon>Actinomycetes</taxon>
        <taxon>Kitasatosporales</taxon>
        <taxon>Streptomycetaceae</taxon>
        <taxon>Streptomyces</taxon>
    </lineage>
</organism>
<evidence type="ECO:0000313" key="3">
    <source>
        <dbReference type="Proteomes" id="UP000199207"/>
    </source>
</evidence>
<gene>
    <name evidence="2" type="ORF">SAMN05421773_11078</name>
</gene>
<reference evidence="2 3" key="1">
    <citation type="submission" date="2016-10" db="EMBL/GenBank/DDBJ databases">
        <authorList>
            <person name="de Groot N.N."/>
        </authorList>
    </citation>
    <scope>NUCLEOTIDE SEQUENCE [LARGE SCALE GENOMIC DNA]</scope>
    <source>
        <strain evidence="2 3">CGMCC 4.5739</strain>
    </source>
</reference>
<protein>
    <submittedName>
        <fullName evidence="2">Uncharacterized protein</fullName>
    </submittedName>
</protein>
<dbReference type="Proteomes" id="UP000199207">
    <property type="component" value="Unassembled WGS sequence"/>
</dbReference>
<dbReference type="AlphaFoldDB" id="A0A1I1PV90"/>
<evidence type="ECO:0000256" key="1">
    <source>
        <dbReference type="SAM" id="MobiDB-lite"/>
    </source>
</evidence>
<name>A0A1I1PV90_9ACTN</name>
<evidence type="ECO:0000313" key="2">
    <source>
        <dbReference type="EMBL" id="SFD13821.1"/>
    </source>
</evidence>
<feature type="region of interest" description="Disordered" evidence="1">
    <location>
        <begin position="1"/>
        <end position="33"/>
    </location>
</feature>
<dbReference type="EMBL" id="FOLM01000010">
    <property type="protein sequence ID" value="SFD13821.1"/>
    <property type="molecule type" value="Genomic_DNA"/>
</dbReference>
<sequence>MSTQPVTPEPELPVPHAASPSGIRRRIATPPPGALAEQRHLLDEHDTAFASLAPGHPNGGTR</sequence>
<proteinExistence type="predicted"/>
<accession>A0A1I1PV90</accession>
<keyword evidence="3" id="KW-1185">Reference proteome</keyword>